<accession>A0ACC6M353</accession>
<comment type="caution">
    <text evidence="1">The sequence shown here is derived from an EMBL/GenBank/DDBJ whole genome shotgun (WGS) entry which is preliminary data.</text>
</comment>
<gene>
    <name evidence="1" type="ORF">SH601_05235</name>
</gene>
<reference evidence="1" key="1">
    <citation type="submission" date="2023-11" db="EMBL/GenBank/DDBJ databases">
        <title>Gracilibacillus pellucida a moderately halophilic bacterium isolated from saline soil in Xinjiang province.</title>
        <authorList>
            <person name="Zhang Z."/>
            <person name="Tan F."/>
            <person name="Wang Y."/>
            <person name="Xia M."/>
        </authorList>
    </citation>
    <scope>NUCLEOTIDE SEQUENCE</scope>
    <source>
        <strain evidence="1">S3-1-1</strain>
    </source>
</reference>
<protein>
    <submittedName>
        <fullName evidence="1">T7SS effector LXG polymorphic toxin</fullName>
    </submittedName>
</protein>
<dbReference type="Proteomes" id="UP001277972">
    <property type="component" value="Unassembled WGS sequence"/>
</dbReference>
<proteinExistence type="predicted"/>
<name>A0ACC6M353_9BACI</name>
<evidence type="ECO:0000313" key="1">
    <source>
        <dbReference type="EMBL" id="MDX8045388.1"/>
    </source>
</evidence>
<dbReference type="EMBL" id="JAWZSR010000002">
    <property type="protein sequence ID" value="MDX8045388.1"/>
    <property type="molecule type" value="Genomic_DNA"/>
</dbReference>
<keyword evidence="2" id="KW-1185">Reference proteome</keyword>
<sequence>MEENPQQHIKIFGAEVDSSESAIIKSTYLQDVKEDINEVFEDFKKQDEIIHDTIQEVSDISSVTSPSFSDIYEGKTMIIKKVKEVEGDLALFTNKGDETDVKVIMNQIETAMTREKARFVNFLVQR</sequence>
<evidence type="ECO:0000313" key="2">
    <source>
        <dbReference type="Proteomes" id="UP001277972"/>
    </source>
</evidence>
<organism evidence="1 2">
    <name type="scientific">Gracilibacillus pellucidus</name>
    <dbReference type="NCBI Taxonomy" id="3095368"/>
    <lineage>
        <taxon>Bacteria</taxon>
        <taxon>Bacillati</taxon>
        <taxon>Bacillota</taxon>
        <taxon>Bacilli</taxon>
        <taxon>Bacillales</taxon>
        <taxon>Bacillaceae</taxon>
        <taxon>Gracilibacillus</taxon>
    </lineage>
</organism>